<evidence type="ECO:0008006" key="4">
    <source>
        <dbReference type="Google" id="ProtNLM"/>
    </source>
</evidence>
<feature type="chain" id="PRO_5003628615" description="Ig-like domain-containing protein" evidence="1">
    <location>
        <begin position="20"/>
        <end position="1029"/>
    </location>
</feature>
<keyword evidence="1" id="KW-0732">Signal</keyword>
<sequence>MAGLIMILCLLTVPKAAHAQSPADGFAPSFDNEVRAFALQDDGRLIVGGAFTKVGATPRSRLARLDASGALDMGFAVSADQTVYALAVQSNGAILIGGAFTQINGVGRNRIARVDAAGVLDATFNPNVNGPVRAIAVLADGKLLIAGEFTVVAGQPRSYLARLNSDGTLDPSFAPTLDGAVYALAVQEGSGVVVGGAFAEVNGQPRTYLARFDATGVLDPGFAPVLNGPVYALTIDWDGSIVVGGDFTLVNSVARGRLARLNSHATLAAAPALTFDGPIYTLGLQRDGQIVAGGAFLQVNGQSRPRLMRVGLNGAPDPHFSPAPNGSVYALLIQPDDKLVAGGAFTLAGGAPRNRAARFYEDGSLDADFAPMGDENVNQEVMALALQPDGKVVVGGTFTTFDGEERLRLARFWPDGRLDTGFAPRFNGDVRAIAVQPDGKIIVAGGFTQVNSQPRSFIVRLLVDGSLDPSFTSLNDAEVLRALAVALQEDGKIVVAVEFKEQTNRRSRLLRLNRDGSVDASFQPALSEGLISSLAIQKEGQILACGEFTVVLDAETIASNLIRLQPTGEFDPTYAPEVSRCLALALQPDGRLLAGGVKPLLLTRINPDGSIDGSFHASLADDYVSALALQSDGKIIVASNYEEEAGQRRGRVLRLEPNGAIDPSFAVQNTSNTILALALQKDGKPVLGGSFTLISSQVNGAAVRVWLARLSATSMAVQRLAVDSDAWKFAWRPGTLFPAFHRVEFAVSTDGASYTPIASGVWLDNRWQANVAAAPLNRSIWLRVRGALAGGGFNASTGQIESVARAYIPGGELEIATLVTPTHSTPPWKIEVAGPVPFTSAWTGAGTTGMRAVAAGLYTTTLRADDGASLEDYDVSYACTVNGQPSQSGEGNVLQITVEAQRSVRCAFTLVRPTGSLEVQHTIEPANPGGEWELRVTGPTAYTMTLVGDASTGARTVFTGAYTLELALRSGGDYRTTYQCTSGSQPLVSGEGAQTTLNLGDGEAVVCRFRSVRNAASYRLFLPLTVRSQ</sequence>
<dbReference type="GO" id="GO:1902929">
    <property type="term" value="C:plasma membrane of growing cell tip"/>
    <property type="evidence" value="ECO:0007669"/>
    <property type="project" value="TreeGrafter"/>
</dbReference>
<dbReference type="PANTHER" id="PTHR31778:SF2">
    <property type="entry name" value="BUD SITE SELECTION PROTEIN RAX2"/>
    <property type="match status" value="1"/>
</dbReference>
<dbReference type="KEGG" id="cap:CLDAP_32490"/>
<reference evidence="2 3" key="1">
    <citation type="submission" date="2012-02" db="EMBL/GenBank/DDBJ databases">
        <title>Complete genome sequence of Caldilinea aerophila DSM 14535 (= NBRC 102666).</title>
        <authorList>
            <person name="Oguchi A."/>
            <person name="Hosoyama A."/>
            <person name="Sekine M."/>
            <person name="Fukai R."/>
            <person name="Kato Y."/>
            <person name="Nakamura S."/>
            <person name="Hanada S."/>
            <person name="Yamazaki S."/>
            <person name="Fujita N."/>
        </authorList>
    </citation>
    <scope>NUCLEOTIDE SEQUENCE [LARGE SCALE GENOMIC DNA]</scope>
    <source>
        <strain evidence="3">DSM 14535 / JCM 11387 / NBRC 104270 / STL-6-O1</strain>
    </source>
</reference>
<dbReference type="HOGENOM" id="CLU_294532_0_0_0"/>
<dbReference type="Gene3D" id="2.80.10.50">
    <property type="match status" value="6"/>
</dbReference>
<dbReference type="NCBIfam" id="TIGR02608">
    <property type="entry name" value="delta_60_rpt"/>
    <property type="match status" value="10"/>
</dbReference>
<name>I0I7Q1_CALAS</name>
<dbReference type="PANTHER" id="PTHR31778">
    <property type="entry name" value="BUD SITE SELECTION PROTEIN RAX2"/>
    <property type="match status" value="1"/>
</dbReference>
<accession>I0I7Q1</accession>
<dbReference type="Pfam" id="PF17164">
    <property type="entry name" value="DUF5122"/>
    <property type="match status" value="13"/>
</dbReference>
<dbReference type="SUPFAM" id="SSF50952">
    <property type="entry name" value="Soluble quinoprotein glucose dehydrogenase"/>
    <property type="match status" value="1"/>
</dbReference>
<dbReference type="InterPro" id="IPR011041">
    <property type="entry name" value="Quinoprot_gluc/sorb_DH_b-prop"/>
</dbReference>
<organism evidence="2 3">
    <name type="scientific">Caldilinea aerophila (strain DSM 14535 / JCM 11387 / NBRC 104270 / STL-6-O1)</name>
    <dbReference type="NCBI Taxonomy" id="926550"/>
    <lineage>
        <taxon>Bacteria</taxon>
        <taxon>Bacillati</taxon>
        <taxon>Chloroflexota</taxon>
        <taxon>Caldilineae</taxon>
        <taxon>Caldilineales</taxon>
        <taxon>Caldilineaceae</taxon>
        <taxon>Caldilinea</taxon>
    </lineage>
</organism>
<gene>
    <name evidence="2" type="ordered locus">CLDAP_32490</name>
</gene>
<dbReference type="SUPFAM" id="SSF63829">
    <property type="entry name" value="Calcium-dependent phosphotriesterase"/>
    <property type="match status" value="1"/>
</dbReference>
<dbReference type="eggNOG" id="COG5563">
    <property type="taxonomic scope" value="Bacteria"/>
</dbReference>
<evidence type="ECO:0000313" key="3">
    <source>
        <dbReference type="Proteomes" id="UP000007880"/>
    </source>
</evidence>
<keyword evidence="3" id="KW-1185">Reference proteome</keyword>
<dbReference type="EMBL" id="AP012337">
    <property type="protein sequence ID" value="BAM01289.1"/>
    <property type="molecule type" value="Genomic_DNA"/>
</dbReference>
<evidence type="ECO:0000313" key="2">
    <source>
        <dbReference type="EMBL" id="BAM01289.1"/>
    </source>
</evidence>
<dbReference type="PATRIC" id="fig|926550.5.peg.3513"/>
<feature type="signal peptide" evidence="1">
    <location>
        <begin position="1"/>
        <end position="19"/>
    </location>
</feature>
<dbReference type="InterPro" id="IPR013431">
    <property type="entry name" value="Delta_60_rpt"/>
</dbReference>
<proteinExistence type="predicted"/>
<dbReference type="AlphaFoldDB" id="I0I7Q1"/>
<dbReference type="Proteomes" id="UP000007880">
    <property type="component" value="Chromosome"/>
</dbReference>
<protein>
    <recommendedName>
        <fullName evidence="4">Ig-like domain-containing protein</fullName>
    </recommendedName>
</protein>
<evidence type="ECO:0000256" key="1">
    <source>
        <dbReference type="SAM" id="SignalP"/>
    </source>
</evidence>